<dbReference type="AlphaFoldDB" id="A0A069RIC8"/>
<organism evidence="2 3">
    <name type="scientific">Peptoclostridium litorale DSM 5388</name>
    <dbReference type="NCBI Taxonomy" id="1121324"/>
    <lineage>
        <taxon>Bacteria</taxon>
        <taxon>Bacillati</taxon>
        <taxon>Bacillota</taxon>
        <taxon>Clostridia</taxon>
        <taxon>Peptostreptococcales</taxon>
        <taxon>Peptoclostridiaceae</taxon>
        <taxon>Peptoclostridium</taxon>
    </lineage>
</organism>
<protein>
    <submittedName>
        <fullName evidence="2">Uncharacterized protein</fullName>
    </submittedName>
</protein>
<gene>
    <name evidence="2" type="ORF">CLIT_2c01490</name>
</gene>
<comment type="caution">
    <text evidence="2">The sequence shown here is derived from an EMBL/GenBank/DDBJ whole genome shotgun (WGS) entry which is preliminary data.</text>
</comment>
<dbReference type="EMBL" id="JJMM01000002">
    <property type="protein sequence ID" value="KDR96543.1"/>
    <property type="molecule type" value="Genomic_DNA"/>
</dbReference>
<sequence>MDSKTINKKLIAISGIVCLIVAVLNFKSHRYFYGLSMVAFSIFAIYGILRSSNE</sequence>
<name>A0A069RIC8_PEPLI</name>
<feature type="transmembrane region" description="Helical" evidence="1">
    <location>
        <begin position="31"/>
        <end position="49"/>
    </location>
</feature>
<feature type="transmembrane region" description="Helical" evidence="1">
    <location>
        <begin position="6"/>
        <end position="24"/>
    </location>
</feature>
<proteinExistence type="predicted"/>
<keyword evidence="1" id="KW-0472">Membrane</keyword>
<keyword evidence="1" id="KW-1133">Transmembrane helix</keyword>
<dbReference type="Proteomes" id="UP000027946">
    <property type="component" value="Unassembled WGS sequence"/>
</dbReference>
<evidence type="ECO:0000313" key="2">
    <source>
        <dbReference type="EMBL" id="KDR96543.1"/>
    </source>
</evidence>
<keyword evidence="1" id="KW-0812">Transmembrane</keyword>
<accession>A0A069RIC8</accession>
<evidence type="ECO:0000313" key="3">
    <source>
        <dbReference type="Proteomes" id="UP000027946"/>
    </source>
</evidence>
<reference evidence="2 3" key="1">
    <citation type="submission" date="2014-03" db="EMBL/GenBank/DDBJ databases">
        <title>Genome sequence of Clostridium litorale W6, DSM 5388.</title>
        <authorList>
            <person name="Poehlein A."/>
            <person name="Jagirdar A."/>
            <person name="Khonsari B."/>
            <person name="Chibani C.M."/>
            <person name="Gutierrez Gutierrez D.A."/>
            <person name="Davydova E."/>
            <person name="Alghaithi H.S."/>
            <person name="Nair K.P."/>
            <person name="Dhamotharan K."/>
            <person name="Chandran L."/>
            <person name="G W."/>
            <person name="Daniel R."/>
        </authorList>
    </citation>
    <scope>NUCLEOTIDE SEQUENCE [LARGE SCALE GENOMIC DNA]</scope>
    <source>
        <strain evidence="2 3">W6</strain>
    </source>
</reference>
<evidence type="ECO:0000256" key="1">
    <source>
        <dbReference type="SAM" id="Phobius"/>
    </source>
</evidence>
<keyword evidence="3" id="KW-1185">Reference proteome</keyword>